<dbReference type="InterPro" id="IPR027417">
    <property type="entry name" value="P-loop_NTPase"/>
</dbReference>
<dbReference type="EMBL" id="MU001633">
    <property type="protein sequence ID" value="KAF2484920.1"/>
    <property type="molecule type" value="Genomic_DNA"/>
</dbReference>
<evidence type="ECO:0000313" key="3">
    <source>
        <dbReference type="Proteomes" id="UP000799767"/>
    </source>
</evidence>
<dbReference type="GO" id="GO:0016787">
    <property type="term" value="F:hydrolase activity"/>
    <property type="evidence" value="ECO:0007669"/>
    <property type="project" value="UniProtKB-KW"/>
</dbReference>
<proteinExistence type="predicted"/>
<dbReference type="PANTHER" id="PTHR36978">
    <property type="entry name" value="P-LOOP CONTAINING NUCLEOTIDE TRIPHOSPHATE HYDROLASE"/>
    <property type="match status" value="1"/>
</dbReference>
<dbReference type="Proteomes" id="UP000799767">
    <property type="component" value="Unassembled WGS sequence"/>
</dbReference>
<keyword evidence="3" id="KW-1185">Reference proteome</keyword>
<sequence length="272" mass="31835">MEASESKSDMQVLVLGMPRTSTASMRAALGELGLPNQYFWECMCHAKTDHSAIWTDLLDQKFRRKETPSRADFDRVLAGCSSVADWPASLLSKELVEAYPEAKVILTVRDSPDKWYNSFNDTIWYYQRQKHWPKGIRERFWAYQFGPGPHDSIYRYIIGYTPFPNFPTQGKQWYLDHNEMMRQIVPPDNLLEFNAKQGWEPLCNFLGKPVPSTPYPKVNDSGSFQSTVDPYWAIVKIRRSQKLLRWFSIWMIIFAVIVSFLSQRRAIRKLLF</sequence>
<dbReference type="GeneID" id="54477701"/>
<feature type="transmembrane region" description="Helical" evidence="1">
    <location>
        <begin position="243"/>
        <end position="262"/>
    </location>
</feature>
<keyword evidence="1" id="KW-0812">Transmembrane</keyword>
<dbReference type="Pfam" id="PF17784">
    <property type="entry name" value="Sulfotransfer_4"/>
    <property type="match status" value="1"/>
</dbReference>
<dbReference type="RefSeq" id="XP_033591489.1">
    <property type="nucleotide sequence ID" value="XM_033736699.1"/>
</dbReference>
<keyword evidence="1" id="KW-0472">Membrane</keyword>
<accession>A0A6A6PXT9</accession>
<organism evidence="2 3">
    <name type="scientific">Neohortaea acidophila</name>
    <dbReference type="NCBI Taxonomy" id="245834"/>
    <lineage>
        <taxon>Eukaryota</taxon>
        <taxon>Fungi</taxon>
        <taxon>Dikarya</taxon>
        <taxon>Ascomycota</taxon>
        <taxon>Pezizomycotina</taxon>
        <taxon>Dothideomycetes</taxon>
        <taxon>Dothideomycetidae</taxon>
        <taxon>Mycosphaerellales</taxon>
        <taxon>Teratosphaeriaceae</taxon>
        <taxon>Neohortaea</taxon>
    </lineage>
</organism>
<reference evidence="2" key="1">
    <citation type="journal article" date="2020" name="Stud. Mycol.">
        <title>101 Dothideomycetes genomes: a test case for predicting lifestyles and emergence of pathogens.</title>
        <authorList>
            <person name="Haridas S."/>
            <person name="Albert R."/>
            <person name="Binder M."/>
            <person name="Bloem J."/>
            <person name="Labutti K."/>
            <person name="Salamov A."/>
            <person name="Andreopoulos B."/>
            <person name="Baker S."/>
            <person name="Barry K."/>
            <person name="Bills G."/>
            <person name="Bluhm B."/>
            <person name="Cannon C."/>
            <person name="Castanera R."/>
            <person name="Culley D."/>
            <person name="Daum C."/>
            <person name="Ezra D."/>
            <person name="Gonzalez J."/>
            <person name="Henrissat B."/>
            <person name="Kuo A."/>
            <person name="Liang C."/>
            <person name="Lipzen A."/>
            <person name="Lutzoni F."/>
            <person name="Magnuson J."/>
            <person name="Mondo S."/>
            <person name="Nolan M."/>
            <person name="Ohm R."/>
            <person name="Pangilinan J."/>
            <person name="Park H.-J."/>
            <person name="Ramirez L."/>
            <person name="Alfaro M."/>
            <person name="Sun H."/>
            <person name="Tritt A."/>
            <person name="Yoshinaga Y."/>
            <person name="Zwiers L.-H."/>
            <person name="Turgeon B."/>
            <person name="Goodwin S."/>
            <person name="Spatafora J."/>
            <person name="Crous P."/>
            <person name="Grigoriev I."/>
        </authorList>
    </citation>
    <scope>NUCLEOTIDE SEQUENCE</scope>
    <source>
        <strain evidence="2">CBS 113389</strain>
    </source>
</reference>
<evidence type="ECO:0000313" key="2">
    <source>
        <dbReference type="EMBL" id="KAF2484920.1"/>
    </source>
</evidence>
<keyword evidence="1" id="KW-1133">Transmembrane helix</keyword>
<dbReference type="OrthoDB" id="408152at2759"/>
<dbReference type="InterPro" id="IPR040632">
    <property type="entry name" value="Sulfotransfer_4"/>
</dbReference>
<dbReference type="AlphaFoldDB" id="A0A6A6PXT9"/>
<keyword evidence="2" id="KW-0378">Hydrolase</keyword>
<evidence type="ECO:0000256" key="1">
    <source>
        <dbReference type="SAM" id="Phobius"/>
    </source>
</evidence>
<gene>
    <name evidence="2" type="ORF">BDY17DRAFT_321812</name>
</gene>
<protein>
    <submittedName>
        <fullName evidence="2">P-loop containing nucleoside triphosphate hydrolase protein</fullName>
    </submittedName>
</protein>
<dbReference type="SUPFAM" id="SSF52540">
    <property type="entry name" value="P-loop containing nucleoside triphosphate hydrolases"/>
    <property type="match status" value="1"/>
</dbReference>
<dbReference type="Gene3D" id="3.40.50.300">
    <property type="entry name" value="P-loop containing nucleotide triphosphate hydrolases"/>
    <property type="match status" value="1"/>
</dbReference>
<name>A0A6A6PXT9_9PEZI</name>
<dbReference type="PANTHER" id="PTHR36978:SF4">
    <property type="entry name" value="P-LOOP CONTAINING NUCLEOSIDE TRIPHOSPHATE HYDROLASE PROTEIN"/>
    <property type="match status" value="1"/>
</dbReference>